<protein>
    <submittedName>
        <fullName evidence="1">Kinesin-3-like</fullName>
    </submittedName>
</protein>
<dbReference type="EMBL" id="LXQA010170244">
    <property type="protein sequence ID" value="MCI29091.1"/>
    <property type="molecule type" value="Genomic_DNA"/>
</dbReference>
<sequence length="73" mass="8185">MVETPVNGRIRQAFTIVNGGHDVGLTSAPPSNAGSDYGIIEFTREDVEALLNEKAKRKERFNYKVSSSLRFLW</sequence>
<dbReference type="AlphaFoldDB" id="A0A392QXL3"/>
<proteinExistence type="predicted"/>
<dbReference type="Proteomes" id="UP000265520">
    <property type="component" value="Unassembled WGS sequence"/>
</dbReference>
<reference evidence="1 2" key="1">
    <citation type="journal article" date="2018" name="Front. Plant Sci.">
        <title>Red Clover (Trifolium pratense) and Zigzag Clover (T. medium) - A Picture of Genomic Similarities and Differences.</title>
        <authorList>
            <person name="Dluhosova J."/>
            <person name="Istvanek J."/>
            <person name="Nedelnik J."/>
            <person name="Repkova J."/>
        </authorList>
    </citation>
    <scope>NUCLEOTIDE SEQUENCE [LARGE SCALE GENOMIC DNA]</scope>
    <source>
        <strain evidence="2">cv. 10/8</strain>
        <tissue evidence="1">Leaf</tissue>
    </source>
</reference>
<keyword evidence="2" id="KW-1185">Reference proteome</keyword>
<comment type="caution">
    <text evidence="1">The sequence shown here is derived from an EMBL/GenBank/DDBJ whole genome shotgun (WGS) entry which is preliminary data.</text>
</comment>
<evidence type="ECO:0000313" key="2">
    <source>
        <dbReference type="Proteomes" id="UP000265520"/>
    </source>
</evidence>
<evidence type="ECO:0000313" key="1">
    <source>
        <dbReference type="EMBL" id="MCI29091.1"/>
    </source>
</evidence>
<accession>A0A392QXL3</accession>
<organism evidence="1 2">
    <name type="scientific">Trifolium medium</name>
    <dbReference type="NCBI Taxonomy" id="97028"/>
    <lineage>
        <taxon>Eukaryota</taxon>
        <taxon>Viridiplantae</taxon>
        <taxon>Streptophyta</taxon>
        <taxon>Embryophyta</taxon>
        <taxon>Tracheophyta</taxon>
        <taxon>Spermatophyta</taxon>
        <taxon>Magnoliopsida</taxon>
        <taxon>eudicotyledons</taxon>
        <taxon>Gunneridae</taxon>
        <taxon>Pentapetalae</taxon>
        <taxon>rosids</taxon>
        <taxon>fabids</taxon>
        <taxon>Fabales</taxon>
        <taxon>Fabaceae</taxon>
        <taxon>Papilionoideae</taxon>
        <taxon>50 kb inversion clade</taxon>
        <taxon>NPAAA clade</taxon>
        <taxon>Hologalegina</taxon>
        <taxon>IRL clade</taxon>
        <taxon>Trifolieae</taxon>
        <taxon>Trifolium</taxon>
    </lineage>
</organism>
<name>A0A392QXL3_9FABA</name>